<feature type="transmembrane region" description="Helical" evidence="1">
    <location>
        <begin position="140"/>
        <end position="163"/>
    </location>
</feature>
<reference evidence="4" key="1">
    <citation type="submission" date="2019-06" db="EMBL/GenBank/DDBJ databases">
        <title>Gordonia isolated from sludge of a wastewater treatment plant.</title>
        <authorList>
            <person name="Tamura T."/>
            <person name="Aoyama K."/>
            <person name="Kang Y."/>
            <person name="Saito S."/>
            <person name="Akiyama N."/>
            <person name="Yazawa K."/>
            <person name="Gonoi T."/>
            <person name="Mikami Y."/>
        </authorList>
    </citation>
    <scope>NUCLEOTIDE SEQUENCE [LARGE SCALE GENOMIC DNA]</scope>
    <source>
        <strain evidence="4">NBRC 107696</strain>
    </source>
</reference>
<accession>A0A7I9VE02</accession>
<keyword evidence="4" id="KW-1185">Reference proteome</keyword>
<evidence type="ECO:0000256" key="1">
    <source>
        <dbReference type="SAM" id="Phobius"/>
    </source>
</evidence>
<dbReference type="AlphaFoldDB" id="A0A7I9VE02"/>
<feature type="transmembrane region" description="Helical" evidence="1">
    <location>
        <begin position="24"/>
        <end position="48"/>
    </location>
</feature>
<evidence type="ECO:0000259" key="2">
    <source>
        <dbReference type="Pfam" id="PF12158"/>
    </source>
</evidence>
<dbReference type="EMBL" id="BJOV01000005">
    <property type="protein sequence ID" value="GEE03547.1"/>
    <property type="molecule type" value="Genomic_DNA"/>
</dbReference>
<sequence>MDYSPADPMVDHDKQAALVQARKLGAHGIVGIVFTAVGLPMLIAGLVWGGFVMSSLVGSETTQGTVIGRIAHGSDQSIGESSNRTYVITVRYTVDGHDYEYTPSGGQSPAPSVGDTVTVHYRADDPSDAILGGTAGIVEWVGPGVLTLLGVVFGALGVGFWIWRVRTRRRDIAVIETGDRLTAVVEAVRSSVSTDSEGSVRTVWTLVARYDDPMTGRVHRFTHAYSGVPSVTPPEGDRIVVFVDPADREKYVVAVP</sequence>
<keyword evidence="1" id="KW-1133">Transmembrane helix</keyword>
<comment type="caution">
    <text evidence="3">The sequence shown here is derived from an EMBL/GenBank/DDBJ whole genome shotgun (WGS) entry which is preliminary data.</text>
</comment>
<dbReference type="RefSeq" id="WP_161897046.1">
    <property type="nucleotide sequence ID" value="NZ_BJOV01000005.1"/>
</dbReference>
<evidence type="ECO:0000313" key="3">
    <source>
        <dbReference type="EMBL" id="GEE03547.1"/>
    </source>
</evidence>
<dbReference type="OrthoDB" id="3867182at2"/>
<proteinExistence type="predicted"/>
<evidence type="ECO:0000313" key="4">
    <source>
        <dbReference type="Proteomes" id="UP000444960"/>
    </source>
</evidence>
<dbReference type="InterPro" id="IPR021994">
    <property type="entry name" value="DUF3592"/>
</dbReference>
<protein>
    <recommendedName>
        <fullName evidence="2">DUF3592 domain-containing protein</fullName>
    </recommendedName>
</protein>
<dbReference type="Pfam" id="PF12158">
    <property type="entry name" value="DUF3592"/>
    <property type="match status" value="1"/>
</dbReference>
<keyword evidence="1" id="KW-0472">Membrane</keyword>
<feature type="domain" description="DUF3592" evidence="2">
    <location>
        <begin position="62"/>
        <end position="133"/>
    </location>
</feature>
<name>A0A7I9VE02_9ACTN</name>
<organism evidence="3 4">
    <name type="scientific">Gordonia spumicola</name>
    <dbReference type="NCBI Taxonomy" id="589161"/>
    <lineage>
        <taxon>Bacteria</taxon>
        <taxon>Bacillati</taxon>
        <taxon>Actinomycetota</taxon>
        <taxon>Actinomycetes</taxon>
        <taxon>Mycobacteriales</taxon>
        <taxon>Gordoniaceae</taxon>
        <taxon>Gordonia</taxon>
    </lineage>
</organism>
<keyword evidence="1" id="KW-0812">Transmembrane</keyword>
<gene>
    <name evidence="3" type="ORF">nbrc107696_39930</name>
</gene>
<dbReference type="Proteomes" id="UP000444960">
    <property type="component" value="Unassembled WGS sequence"/>
</dbReference>